<feature type="modified residue" description="N6-(pyridoxal phosphate)lysine" evidence="11">
    <location>
        <position position="306"/>
    </location>
</feature>
<dbReference type="InterPro" id="IPR015422">
    <property type="entry name" value="PyrdxlP-dep_Trfase_small"/>
</dbReference>
<proteinExistence type="inferred from homology"/>
<evidence type="ECO:0000256" key="1">
    <source>
        <dbReference type="ARBA" id="ARBA00001933"/>
    </source>
</evidence>
<dbReference type="PRINTS" id="PR00800">
    <property type="entry name" value="YHDCRBOXLASE"/>
</dbReference>
<evidence type="ECO:0000256" key="6">
    <source>
        <dbReference type="ARBA" id="ARBA00022898"/>
    </source>
</evidence>
<keyword evidence="14" id="KW-1185">Reference proteome</keyword>
<accession>A0A1D1VA34</accession>
<dbReference type="EMBL" id="BDGG01000003">
    <property type="protein sequence ID" value="GAU96952.1"/>
    <property type="molecule type" value="Genomic_DNA"/>
</dbReference>
<sequence>MDSDEFAVAGRQMIDYVIHYLENIRDRRVFPTVKPGYLRELIPKDAPEKGETWEAVFGDIERVIMPGITHWHSPRFNAFFPTANSYPAILADILSDAIGCIGFTWAASPSCTELEVVMMDWLAKLLKLPAEFLACEGGKGGGVIQGTASEATVVGCLAAKSRKIKAIKEEDKEHPEITERDILSKLMCYASDQAHSSVERAALLGALNIRLIKSNEDFSMDPKLLEEAIQKDKADGLIPFYVVATLGSTPCCAFDSLVDIGPICQREKVWLHVDAAYAGSAFICPEFRHYMEGIEYADSFNFNPHKWMLVNFDCSAMWIKDSAELVEAFNVDPLYLRHDKQGLVPDYRHWQIPLGRRFRSLKLWFVLRMYGVEGIQGHIRQQVALAKEFEQLLKDDNRFEIVVPVRMGLVCLRLKGSNELSEKLLKRINESGKIYVTPSKLREKYIIRFCVCATRTNSEDIKYSWKVISDFAKEILEENKHDAKKPVAQLATAEE</sequence>
<dbReference type="SUPFAM" id="SSF53383">
    <property type="entry name" value="PLP-dependent transferases"/>
    <property type="match status" value="1"/>
</dbReference>
<dbReference type="Pfam" id="PF00282">
    <property type="entry name" value="Pyridoxal_deC"/>
    <property type="match status" value="1"/>
</dbReference>
<dbReference type="PROSITE" id="PS00392">
    <property type="entry name" value="DDC_GAD_HDC_YDC"/>
    <property type="match status" value="1"/>
</dbReference>
<keyword evidence="5" id="KW-0210">Decarboxylase</keyword>
<keyword evidence="4" id="KW-0127">Catecholamine biosynthesis</keyword>
<dbReference type="FunFam" id="1.20.1340.10:FF:000001">
    <property type="entry name" value="Histidine decarboxylase"/>
    <property type="match status" value="1"/>
</dbReference>
<dbReference type="FunFam" id="3.90.1150.10:FF:000018">
    <property type="entry name" value="Histidine decarboxylase"/>
    <property type="match status" value="1"/>
</dbReference>
<dbReference type="GO" id="GO:0005737">
    <property type="term" value="C:cytoplasm"/>
    <property type="evidence" value="ECO:0007669"/>
    <property type="project" value="TreeGrafter"/>
</dbReference>
<dbReference type="GO" id="GO:0030170">
    <property type="term" value="F:pyridoxal phosphate binding"/>
    <property type="evidence" value="ECO:0007669"/>
    <property type="project" value="InterPro"/>
</dbReference>
<comment type="cofactor">
    <cofactor evidence="1 11 12">
        <name>pyridoxal 5'-phosphate</name>
        <dbReference type="ChEBI" id="CHEBI:597326"/>
    </cofactor>
</comment>
<dbReference type="GO" id="GO:0006520">
    <property type="term" value="P:amino acid metabolic process"/>
    <property type="evidence" value="ECO:0007669"/>
    <property type="project" value="InterPro"/>
</dbReference>
<evidence type="ECO:0000313" key="13">
    <source>
        <dbReference type="EMBL" id="GAU96952.1"/>
    </source>
</evidence>
<evidence type="ECO:0000256" key="9">
    <source>
        <dbReference type="ARBA" id="ARBA00040968"/>
    </source>
</evidence>
<dbReference type="InterPro" id="IPR021115">
    <property type="entry name" value="Pyridoxal-P_BS"/>
</dbReference>
<dbReference type="InterPro" id="IPR002129">
    <property type="entry name" value="PyrdxlP-dep_de-COase"/>
</dbReference>
<gene>
    <name evidence="13" type="primary">RvY_08316-1</name>
    <name evidence="13" type="synonym">RvY_08316.1</name>
    <name evidence="13" type="ORF">RvY_08316</name>
</gene>
<evidence type="ECO:0000256" key="3">
    <source>
        <dbReference type="ARBA" id="ARBA00011738"/>
    </source>
</evidence>
<evidence type="ECO:0000256" key="8">
    <source>
        <dbReference type="ARBA" id="ARBA00038886"/>
    </source>
</evidence>
<dbReference type="Gene3D" id="3.90.1150.10">
    <property type="entry name" value="Aspartate Aminotransferase, domain 1"/>
    <property type="match status" value="1"/>
</dbReference>
<comment type="similarity">
    <text evidence="2 12">Belongs to the group II decarboxylase family.</text>
</comment>
<comment type="subunit">
    <text evidence="3">Homodimer.</text>
</comment>
<dbReference type="FunFam" id="3.40.640.10:FF:000025">
    <property type="entry name" value="Histidine decarboxylase"/>
    <property type="match status" value="1"/>
</dbReference>
<dbReference type="GO" id="GO:0004058">
    <property type="term" value="F:aromatic-L-amino-acid decarboxylase activity"/>
    <property type="evidence" value="ECO:0007669"/>
    <property type="project" value="UniProtKB-EC"/>
</dbReference>
<dbReference type="Gene3D" id="3.40.640.10">
    <property type="entry name" value="Type I PLP-dependent aspartate aminotransferase-like (Major domain)"/>
    <property type="match status" value="1"/>
</dbReference>
<dbReference type="Proteomes" id="UP000186922">
    <property type="component" value="Unassembled WGS sequence"/>
</dbReference>
<evidence type="ECO:0000256" key="2">
    <source>
        <dbReference type="ARBA" id="ARBA00009533"/>
    </source>
</evidence>
<protein>
    <recommendedName>
        <fullName evidence="9">Aromatic-L-amino-acid decarboxylase</fullName>
        <ecNumber evidence="8">4.1.1.28</ecNumber>
    </recommendedName>
    <alternativeName>
        <fullName evidence="10">DOPA decarboxylase</fullName>
    </alternativeName>
</protein>
<dbReference type="AlphaFoldDB" id="A0A1D1VA34"/>
<dbReference type="Gene3D" id="1.20.1340.10">
    <property type="entry name" value="dopa decarboxylase, N-terminal domain"/>
    <property type="match status" value="1"/>
</dbReference>
<dbReference type="STRING" id="947166.A0A1D1VA34"/>
<comment type="caution">
    <text evidence="13">The sequence shown here is derived from an EMBL/GenBank/DDBJ whole genome shotgun (WGS) entry which is preliminary data.</text>
</comment>
<dbReference type="GO" id="GO:0042427">
    <property type="term" value="P:serotonin biosynthetic process"/>
    <property type="evidence" value="ECO:0007669"/>
    <property type="project" value="TreeGrafter"/>
</dbReference>
<evidence type="ECO:0000256" key="5">
    <source>
        <dbReference type="ARBA" id="ARBA00022793"/>
    </source>
</evidence>
<dbReference type="PANTHER" id="PTHR11999">
    <property type="entry name" value="GROUP II PYRIDOXAL-5-PHOSPHATE DECARBOXYLASE"/>
    <property type="match status" value="1"/>
</dbReference>
<dbReference type="OrthoDB" id="639767at2759"/>
<dbReference type="InterPro" id="IPR010977">
    <property type="entry name" value="Aromatic_deC"/>
</dbReference>
<dbReference type="GO" id="GO:0042423">
    <property type="term" value="P:catecholamine biosynthetic process"/>
    <property type="evidence" value="ECO:0007669"/>
    <property type="project" value="UniProtKB-KW"/>
</dbReference>
<dbReference type="PANTHER" id="PTHR11999:SF167">
    <property type="entry name" value="AROMATIC-L-AMINO-ACID DECARBOXYLASE"/>
    <property type="match status" value="1"/>
</dbReference>
<dbReference type="InterPro" id="IPR015424">
    <property type="entry name" value="PyrdxlP-dep_Trfase"/>
</dbReference>
<dbReference type="CDD" id="cd06450">
    <property type="entry name" value="DOPA_deC_like"/>
    <property type="match status" value="1"/>
</dbReference>
<dbReference type="GO" id="GO:0019752">
    <property type="term" value="P:carboxylic acid metabolic process"/>
    <property type="evidence" value="ECO:0007669"/>
    <property type="project" value="InterPro"/>
</dbReference>
<reference evidence="13 14" key="1">
    <citation type="journal article" date="2016" name="Nat. Commun.">
        <title>Extremotolerant tardigrade genome and improved radiotolerance of human cultured cells by tardigrade-unique protein.</title>
        <authorList>
            <person name="Hashimoto T."/>
            <person name="Horikawa D.D."/>
            <person name="Saito Y."/>
            <person name="Kuwahara H."/>
            <person name="Kozuka-Hata H."/>
            <person name="Shin-I T."/>
            <person name="Minakuchi Y."/>
            <person name="Ohishi K."/>
            <person name="Motoyama A."/>
            <person name="Aizu T."/>
            <person name="Enomoto A."/>
            <person name="Kondo K."/>
            <person name="Tanaka S."/>
            <person name="Hara Y."/>
            <person name="Koshikawa S."/>
            <person name="Sagara H."/>
            <person name="Miura T."/>
            <person name="Yokobori S."/>
            <person name="Miyagawa K."/>
            <person name="Suzuki Y."/>
            <person name="Kubo T."/>
            <person name="Oyama M."/>
            <person name="Kohara Y."/>
            <person name="Fujiyama A."/>
            <person name="Arakawa K."/>
            <person name="Katayama T."/>
            <person name="Toyoda A."/>
            <person name="Kunieda T."/>
        </authorList>
    </citation>
    <scope>NUCLEOTIDE SEQUENCE [LARGE SCALE GENOMIC DNA]</scope>
    <source>
        <strain evidence="13 14">YOKOZUNA-1</strain>
    </source>
</reference>
<keyword evidence="7 12" id="KW-0456">Lyase</keyword>
<dbReference type="InterPro" id="IPR015421">
    <property type="entry name" value="PyrdxlP-dep_Trfase_major"/>
</dbReference>
<evidence type="ECO:0000256" key="4">
    <source>
        <dbReference type="ARBA" id="ARBA00022584"/>
    </source>
</evidence>
<evidence type="ECO:0000256" key="12">
    <source>
        <dbReference type="RuleBase" id="RU000382"/>
    </source>
</evidence>
<evidence type="ECO:0000313" key="14">
    <source>
        <dbReference type="Proteomes" id="UP000186922"/>
    </source>
</evidence>
<evidence type="ECO:0000256" key="7">
    <source>
        <dbReference type="ARBA" id="ARBA00023239"/>
    </source>
</evidence>
<keyword evidence="6 11" id="KW-0663">Pyridoxal phosphate</keyword>
<organism evidence="13 14">
    <name type="scientific">Ramazzottius varieornatus</name>
    <name type="common">Water bear</name>
    <name type="synonym">Tardigrade</name>
    <dbReference type="NCBI Taxonomy" id="947166"/>
    <lineage>
        <taxon>Eukaryota</taxon>
        <taxon>Metazoa</taxon>
        <taxon>Ecdysozoa</taxon>
        <taxon>Tardigrada</taxon>
        <taxon>Eutardigrada</taxon>
        <taxon>Parachela</taxon>
        <taxon>Hypsibioidea</taxon>
        <taxon>Ramazzottiidae</taxon>
        <taxon>Ramazzottius</taxon>
    </lineage>
</organism>
<evidence type="ECO:0000256" key="10">
    <source>
        <dbReference type="ARBA" id="ARBA00041275"/>
    </source>
</evidence>
<evidence type="ECO:0000256" key="11">
    <source>
        <dbReference type="PIRSR" id="PIRSR602129-50"/>
    </source>
</evidence>
<name>A0A1D1VA34_RAMVA</name>
<dbReference type="EC" id="4.1.1.28" evidence="8"/>